<keyword evidence="1" id="KW-0812">Transmembrane</keyword>
<sequence length="91" mass="8992">MTETDAASGEVFGRQILIALGVGMILLGGVLGFIVGANGGATVPELLILGILTVPVTPGAMGLYGMAVVGLALGGLYVLISLASRYDTDAG</sequence>
<reference evidence="2" key="1">
    <citation type="submission" date="2019-02" db="EMBL/GenBank/DDBJ databases">
        <title>Halonotius sp. a new haloarchaeum isolated from saline soil.</title>
        <authorList>
            <person name="Duran-Viseras A."/>
            <person name="Sanchez-Porro C."/>
            <person name="Ventosa A."/>
        </authorList>
    </citation>
    <scope>NUCLEOTIDE SEQUENCE</scope>
    <source>
        <strain evidence="2">F15B</strain>
    </source>
</reference>
<proteinExistence type="predicted"/>
<keyword evidence="1" id="KW-0472">Membrane</keyword>
<name>A0A8J8P8C2_9EURY</name>
<feature type="transmembrane region" description="Helical" evidence="1">
    <location>
        <begin position="16"/>
        <end position="41"/>
    </location>
</feature>
<organism evidence="2 3">
    <name type="scientific">Halonotius terrestris</name>
    <dbReference type="NCBI Taxonomy" id="2487750"/>
    <lineage>
        <taxon>Archaea</taxon>
        <taxon>Methanobacteriati</taxon>
        <taxon>Methanobacteriota</taxon>
        <taxon>Stenosarchaea group</taxon>
        <taxon>Halobacteria</taxon>
        <taxon>Halobacteriales</taxon>
        <taxon>Haloferacaceae</taxon>
        <taxon>Halonotius</taxon>
    </lineage>
</organism>
<dbReference type="RefSeq" id="WP_142980330.1">
    <property type="nucleotide sequence ID" value="NZ_RKLU01000005.1"/>
</dbReference>
<evidence type="ECO:0000313" key="3">
    <source>
        <dbReference type="Proteomes" id="UP000705823"/>
    </source>
</evidence>
<feature type="transmembrane region" description="Helical" evidence="1">
    <location>
        <begin position="61"/>
        <end position="80"/>
    </location>
</feature>
<keyword evidence="1" id="KW-1133">Transmembrane helix</keyword>
<dbReference type="Proteomes" id="UP000705823">
    <property type="component" value="Unassembled WGS sequence"/>
</dbReference>
<keyword evidence="3" id="KW-1185">Reference proteome</keyword>
<protein>
    <recommendedName>
        <fullName evidence="4">Cox cluster protein</fullName>
    </recommendedName>
</protein>
<evidence type="ECO:0000256" key="1">
    <source>
        <dbReference type="SAM" id="Phobius"/>
    </source>
</evidence>
<gene>
    <name evidence="2" type="ORF">EGH24_11730</name>
</gene>
<comment type="caution">
    <text evidence="2">The sequence shown here is derived from an EMBL/GenBank/DDBJ whole genome shotgun (WGS) entry which is preliminary data.</text>
</comment>
<dbReference type="InterPro" id="IPR055942">
    <property type="entry name" value="DUF7520"/>
</dbReference>
<accession>A0A8J8P8C2</accession>
<dbReference type="EMBL" id="RKLU01000005">
    <property type="protein sequence ID" value="TQQ79294.1"/>
    <property type="molecule type" value="Genomic_DNA"/>
</dbReference>
<dbReference type="Pfam" id="PF24364">
    <property type="entry name" value="DUF7520"/>
    <property type="match status" value="1"/>
</dbReference>
<evidence type="ECO:0000313" key="2">
    <source>
        <dbReference type="EMBL" id="TQQ79294.1"/>
    </source>
</evidence>
<evidence type="ECO:0008006" key="4">
    <source>
        <dbReference type="Google" id="ProtNLM"/>
    </source>
</evidence>
<dbReference type="AlphaFoldDB" id="A0A8J8P8C2"/>